<dbReference type="Bgee" id="ENSAMXG00000041491">
    <property type="expression patterns" value="Expressed in liver and 4 other cell types or tissues"/>
</dbReference>
<dbReference type="Ensembl" id="ENSAMXT00000054489.1">
    <property type="protein sequence ID" value="ENSAMXP00000052972.1"/>
    <property type="gene ID" value="ENSAMXG00000041491.1"/>
</dbReference>
<protein>
    <recommendedName>
        <fullName evidence="11">TNFR-Cys domain-containing protein</fullName>
    </recommendedName>
</protein>
<keyword evidence="7" id="KW-0675">Receptor</keyword>
<reference evidence="12" key="3">
    <citation type="submission" date="2025-08" db="UniProtKB">
        <authorList>
            <consortium name="Ensembl"/>
        </authorList>
    </citation>
    <scope>IDENTIFICATION</scope>
</reference>
<accession>A0A3B1KE39</accession>
<dbReference type="InParanoid" id="A0A3B1KE39"/>
<evidence type="ECO:0000259" key="11">
    <source>
        <dbReference type="PROSITE" id="PS00652"/>
    </source>
</evidence>
<dbReference type="AlphaFoldDB" id="A0A3B1KE39"/>
<dbReference type="GO" id="GO:0005886">
    <property type="term" value="C:plasma membrane"/>
    <property type="evidence" value="ECO:0007669"/>
    <property type="project" value="TreeGrafter"/>
</dbReference>
<reference evidence="13" key="1">
    <citation type="submission" date="2013-03" db="EMBL/GenBank/DDBJ databases">
        <authorList>
            <person name="Jeffery W."/>
            <person name="Warren W."/>
            <person name="Wilson R.K."/>
        </authorList>
    </citation>
    <scope>NUCLEOTIDE SEQUENCE</scope>
    <source>
        <strain evidence="13">female</strain>
    </source>
</reference>
<evidence type="ECO:0000256" key="9">
    <source>
        <dbReference type="SAM" id="MobiDB-lite"/>
    </source>
</evidence>
<keyword evidence="6" id="KW-1015">Disulfide bond</keyword>
<evidence type="ECO:0000256" key="8">
    <source>
        <dbReference type="ARBA" id="ARBA00023180"/>
    </source>
</evidence>
<comment type="subcellular location">
    <subcellularLocation>
        <location evidence="1">Membrane</location>
        <topology evidence="1">Single-pass membrane protein</topology>
    </subcellularLocation>
</comment>
<evidence type="ECO:0000256" key="10">
    <source>
        <dbReference type="SAM" id="Phobius"/>
    </source>
</evidence>
<evidence type="ECO:0000256" key="6">
    <source>
        <dbReference type="ARBA" id="ARBA00023157"/>
    </source>
</evidence>
<evidence type="ECO:0000256" key="2">
    <source>
        <dbReference type="ARBA" id="ARBA00022692"/>
    </source>
</evidence>
<feature type="domain" description="TNFR-Cys" evidence="11">
    <location>
        <begin position="3"/>
        <end position="40"/>
    </location>
</feature>
<dbReference type="SUPFAM" id="SSF57586">
    <property type="entry name" value="TNF receptor-like"/>
    <property type="match status" value="1"/>
</dbReference>
<keyword evidence="2 10" id="KW-0812">Transmembrane</keyword>
<dbReference type="PANTHER" id="PTHR12120">
    <property type="entry name" value="TNFR-CYS DOMAIN-CONTAINING PROTEIN"/>
    <property type="match status" value="1"/>
</dbReference>
<reference evidence="13" key="2">
    <citation type="journal article" date="2014" name="Nat. Commun.">
        <title>The cavefish genome reveals candidate genes for eye loss.</title>
        <authorList>
            <person name="McGaugh S.E."/>
            <person name="Gross J.B."/>
            <person name="Aken B."/>
            <person name="Blin M."/>
            <person name="Borowsky R."/>
            <person name="Chalopin D."/>
            <person name="Hinaux H."/>
            <person name="Jeffery W.R."/>
            <person name="Keene A."/>
            <person name="Ma L."/>
            <person name="Minx P."/>
            <person name="Murphy D."/>
            <person name="O'Quin K.E."/>
            <person name="Retaux S."/>
            <person name="Rohner N."/>
            <person name="Searle S.M."/>
            <person name="Stahl B.A."/>
            <person name="Tabin C."/>
            <person name="Volff J.N."/>
            <person name="Yoshizawa M."/>
            <person name="Warren W.C."/>
        </authorList>
    </citation>
    <scope>NUCLEOTIDE SEQUENCE [LARGE SCALE GENOMIC DNA]</scope>
    <source>
        <strain evidence="13">female</strain>
    </source>
</reference>
<feature type="region of interest" description="Disordered" evidence="9">
    <location>
        <begin position="319"/>
        <end position="352"/>
    </location>
</feature>
<feature type="transmembrane region" description="Helical" evidence="10">
    <location>
        <begin position="136"/>
        <end position="161"/>
    </location>
</feature>
<dbReference type="PROSITE" id="PS00652">
    <property type="entry name" value="TNFR_NGFR_1"/>
    <property type="match status" value="2"/>
</dbReference>
<dbReference type="InterPro" id="IPR011029">
    <property type="entry name" value="DEATH-like_dom_sf"/>
</dbReference>
<evidence type="ECO:0000313" key="12">
    <source>
        <dbReference type="Ensembl" id="ENSAMXP00000052972.1"/>
    </source>
</evidence>
<dbReference type="InterPro" id="IPR047526">
    <property type="entry name" value="TNR19/27/EDAR"/>
</dbReference>
<keyword evidence="3" id="KW-0677">Repeat</keyword>
<keyword evidence="8" id="KW-0325">Glycoprotein</keyword>
<dbReference type="GO" id="GO:0043123">
    <property type="term" value="P:positive regulation of canonical NF-kappaB signal transduction"/>
    <property type="evidence" value="ECO:0007669"/>
    <property type="project" value="InterPro"/>
</dbReference>
<evidence type="ECO:0000256" key="7">
    <source>
        <dbReference type="ARBA" id="ARBA00023170"/>
    </source>
</evidence>
<keyword evidence="4 10" id="KW-1133">Transmembrane helix</keyword>
<feature type="compositionally biased region" description="Basic and acidic residues" evidence="9">
    <location>
        <begin position="335"/>
        <end position="348"/>
    </location>
</feature>
<evidence type="ECO:0000313" key="13">
    <source>
        <dbReference type="Proteomes" id="UP000018467"/>
    </source>
</evidence>
<dbReference type="PANTHER" id="PTHR12120:SF1">
    <property type="entry name" value="TUMOR NECROSIS FACTOR RECEPTOR SUPERFAMILY MEMBER 19"/>
    <property type="match status" value="1"/>
</dbReference>
<organism evidence="12 13">
    <name type="scientific">Astyanax mexicanus</name>
    <name type="common">Blind cave fish</name>
    <name type="synonym">Astyanax fasciatus mexicanus</name>
    <dbReference type="NCBI Taxonomy" id="7994"/>
    <lineage>
        <taxon>Eukaryota</taxon>
        <taxon>Metazoa</taxon>
        <taxon>Chordata</taxon>
        <taxon>Craniata</taxon>
        <taxon>Vertebrata</taxon>
        <taxon>Euteleostomi</taxon>
        <taxon>Actinopterygii</taxon>
        <taxon>Neopterygii</taxon>
        <taxon>Teleostei</taxon>
        <taxon>Ostariophysi</taxon>
        <taxon>Characiformes</taxon>
        <taxon>Characoidei</taxon>
        <taxon>Acestrorhamphidae</taxon>
        <taxon>Acestrorhamphinae</taxon>
        <taxon>Astyanax</taxon>
    </lineage>
</organism>
<evidence type="ECO:0000256" key="3">
    <source>
        <dbReference type="ARBA" id="ARBA00022737"/>
    </source>
</evidence>
<feature type="compositionally biased region" description="Polar residues" evidence="9">
    <location>
        <begin position="319"/>
        <end position="330"/>
    </location>
</feature>
<proteinExistence type="predicted"/>
<dbReference type="Proteomes" id="UP000018467">
    <property type="component" value="Unassembled WGS sequence"/>
</dbReference>
<keyword evidence="5 10" id="KW-0472">Membrane</keyword>
<sequence length="506" mass="55153">MDCAEDEYYLHGECLKCQRCPPGQELKQDCGYGLGVSGVCAQCEMRWFKGEWGSHPCRMCQTCRRLNREEITPCIHTHNAVCGDCLPGFYSKRRLDGLQDLECLPCGPVPFRNPQCRSEEDSVINPRSSEAPPHNAALLMTTCLAAVTMVTVLFVIMVLMYKGFSSLRNMFKGCLSPVSSSHSDTAAAAVFTVTEHRVTQVAEAQDPESYQSSTCRCSASSEITSNLCPHYCCVYESLPLVSSPICSDITSGMISQATGLSDSPSDQHCSTDGLISRGQYCAGDQQYAWGNHAPVECSELDFINISFPSELQTSAVTHNQLSLPTQTSPNLKLGGGEKGEEGESDGAKRSSCGEAAAKGVTLTTESHLLEKSWTSLQRVPLGSLPLWLVKRLAQKLDPAYSDHLSTYQKVAMQLGVQSDVLNELHGFEQLFHFLSSTTLLTVSDLLQALRNTQRVDALLLVSKYAKNITAVNDFSSDARISRNSTIHNANRANTALSIQIDSSSNG</sequence>
<dbReference type="InterPro" id="IPR001368">
    <property type="entry name" value="TNFR/NGFR_Cys_rich_reg"/>
</dbReference>
<evidence type="ECO:0000256" key="1">
    <source>
        <dbReference type="ARBA" id="ARBA00004167"/>
    </source>
</evidence>
<keyword evidence="13" id="KW-1185">Reference proteome</keyword>
<dbReference type="GeneTree" id="ENSGT00940000153259"/>
<dbReference type="Gene3D" id="2.10.50.10">
    <property type="entry name" value="Tumor Necrosis Factor Receptor, subunit A, domain 2"/>
    <property type="match status" value="2"/>
</dbReference>
<dbReference type="GO" id="GO:0046330">
    <property type="term" value="P:positive regulation of JNK cascade"/>
    <property type="evidence" value="ECO:0007669"/>
    <property type="project" value="InterPro"/>
</dbReference>
<feature type="domain" description="TNFR-Cys" evidence="11">
    <location>
        <begin position="43"/>
        <end position="82"/>
    </location>
</feature>
<name>A0A3B1KE39_ASTMX</name>
<dbReference type="Gene3D" id="1.10.533.10">
    <property type="entry name" value="Death Domain, Fas"/>
    <property type="match status" value="1"/>
</dbReference>
<dbReference type="GO" id="GO:0038023">
    <property type="term" value="F:signaling receptor activity"/>
    <property type="evidence" value="ECO:0007669"/>
    <property type="project" value="InterPro"/>
</dbReference>
<dbReference type="SMART" id="SM00208">
    <property type="entry name" value="TNFR"/>
    <property type="match status" value="2"/>
</dbReference>
<reference evidence="12" key="4">
    <citation type="submission" date="2025-09" db="UniProtKB">
        <authorList>
            <consortium name="Ensembl"/>
        </authorList>
    </citation>
    <scope>IDENTIFICATION</scope>
</reference>
<evidence type="ECO:0000256" key="4">
    <source>
        <dbReference type="ARBA" id="ARBA00022989"/>
    </source>
</evidence>
<dbReference type="STRING" id="7994.ENSAMXP00000052972"/>
<evidence type="ECO:0000256" key="5">
    <source>
        <dbReference type="ARBA" id="ARBA00023136"/>
    </source>
</evidence>